<dbReference type="SUPFAM" id="SSF54523">
    <property type="entry name" value="Pili subunits"/>
    <property type="match status" value="1"/>
</dbReference>
<name>A0A1M5Z0X1_9FIRM</name>
<evidence type="ECO:0000313" key="2">
    <source>
        <dbReference type="EMBL" id="SHI17937.1"/>
    </source>
</evidence>
<dbReference type="InterPro" id="IPR012902">
    <property type="entry name" value="N_methyl_site"/>
</dbReference>
<keyword evidence="1" id="KW-0812">Transmembrane</keyword>
<dbReference type="RefSeq" id="WP_073030376.1">
    <property type="nucleotide sequence ID" value="NZ_FQXJ01000009.1"/>
</dbReference>
<evidence type="ECO:0000313" key="3">
    <source>
        <dbReference type="Proteomes" id="UP000183954"/>
    </source>
</evidence>
<sequence>MNKLHEMIKRRKDQGFTLIELMIVIAVIGILAIVLVPKVGTIKTQSKGTGVETNMRVVQGFVESKINTWVNQKTTATTAAGIIDAAFTGESNQLTNPYTSLAVDADSGVDADPVNVPLYILTTTTGNDITSGNSGVGKTTGTVVISIEGGESTTEPITEINIYAHDDKGALLKTVKVTP</sequence>
<dbReference type="Proteomes" id="UP000183954">
    <property type="component" value="Unassembled WGS sequence"/>
</dbReference>
<dbReference type="NCBIfam" id="TIGR02532">
    <property type="entry name" value="IV_pilin_GFxxxE"/>
    <property type="match status" value="1"/>
</dbReference>
<keyword evidence="1" id="KW-0472">Membrane</keyword>
<dbReference type="PANTHER" id="PTHR30093">
    <property type="entry name" value="GENERAL SECRETION PATHWAY PROTEIN G"/>
    <property type="match status" value="1"/>
</dbReference>
<keyword evidence="3" id="KW-1185">Reference proteome</keyword>
<dbReference type="EMBL" id="FQXJ01000009">
    <property type="protein sequence ID" value="SHI17937.1"/>
    <property type="molecule type" value="Genomic_DNA"/>
</dbReference>
<dbReference type="Pfam" id="PF07963">
    <property type="entry name" value="N_methyl"/>
    <property type="match status" value="1"/>
</dbReference>
<dbReference type="AlphaFoldDB" id="A0A1M5Z0X1"/>
<dbReference type="Gene3D" id="3.30.700.10">
    <property type="entry name" value="Glycoprotein, Type 4 Pilin"/>
    <property type="match status" value="1"/>
</dbReference>
<dbReference type="PROSITE" id="PS00409">
    <property type="entry name" value="PROKAR_NTER_METHYL"/>
    <property type="match status" value="1"/>
</dbReference>
<evidence type="ECO:0000256" key="1">
    <source>
        <dbReference type="SAM" id="Phobius"/>
    </source>
</evidence>
<dbReference type="STRING" id="1121420.SAMN02746098_02841"/>
<protein>
    <submittedName>
        <fullName evidence="2">Type IV pilus assembly protein PilA</fullName>
    </submittedName>
</protein>
<keyword evidence="1" id="KW-1133">Transmembrane helix</keyword>
<feature type="transmembrane region" description="Helical" evidence="1">
    <location>
        <begin position="16"/>
        <end position="36"/>
    </location>
</feature>
<proteinExistence type="predicted"/>
<dbReference type="OrthoDB" id="1799407at2"/>
<dbReference type="InterPro" id="IPR045584">
    <property type="entry name" value="Pilin-like"/>
</dbReference>
<reference evidence="3" key="1">
    <citation type="submission" date="2016-11" db="EMBL/GenBank/DDBJ databases">
        <authorList>
            <person name="Varghese N."/>
            <person name="Submissions S."/>
        </authorList>
    </citation>
    <scope>NUCLEOTIDE SEQUENCE [LARGE SCALE GENOMIC DNA]</scope>
    <source>
        <strain evidence="3">DSM 15449</strain>
    </source>
</reference>
<accession>A0A1M5Z0X1</accession>
<gene>
    <name evidence="2" type="ORF">SAMN02746098_02841</name>
</gene>
<organism evidence="2 3">
    <name type="scientific">Desulfosporosinus lacus DSM 15449</name>
    <dbReference type="NCBI Taxonomy" id="1121420"/>
    <lineage>
        <taxon>Bacteria</taxon>
        <taxon>Bacillati</taxon>
        <taxon>Bacillota</taxon>
        <taxon>Clostridia</taxon>
        <taxon>Eubacteriales</taxon>
        <taxon>Desulfitobacteriaceae</taxon>
        <taxon>Desulfosporosinus</taxon>
    </lineage>
</organism>